<organism evidence="5 6">
    <name type="scientific">Seiridium unicorne</name>
    <dbReference type="NCBI Taxonomy" id="138068"/>
    <lineage>
        <taxon>Eukaryota</taxon>
        <taxon>Fungi</taxon>
        <taxon>Dikarya</taxon>
        <taxon>Ascomycota</taxon>
        <taxon>Pezizomycotina</taxon>
        <taxon>Sordariomycetes</taxon>
        <taxon>Xylariomycetidae</taxon>
        <taxon>Amphisphaeriales</taxon>
        <taxon>Sporocadaceae</taxon>
        <taxon>Seiridium</taxon>
    </lineage>
</organism>
<feature type="transmembrane region" description="Helical" evidence="3">
    <location>
        <begin position="300"/>
        <end position="318"/>
    </location>
</feature>
<evidence type="ECO:0000313" key="6">
    <source>
        <dbReference type="Proteomes" id="UP001408356"/>
    </source>
</evidence>
<proteinExistence type="inferred from homology"/>
<feature type="transmembrane region" description="Helical" evidence="3">
    <location>
        <begin position="53"/>
        <end position="74"/>
    </location>
</feature>
<feature type="transmembrane region" description="Helical" evidence="3">
    <location>
        <begin position="253"/>
        <end position="280"/>
    </location>
</feature>
<comment type="subcellular location">
    <subcellularLocation>
        <location evidence="1">Membrane</location>
        <topology evidence="1">Multi-pass membrane protein</topology>
    </subcellularLocation>
</comment>
<feature type="transmembrane region" description="Helical" evidence="3">
    <location>
        <begin position="330"/>
        <end position="349"/>
    </location>
</feature>
<keyword evidence="3" id="KW-0812">Transmembrane</keyword>
<evidence type="ECO:0000256" key="2">
    <source>
        <dbReference type="ARBA" id="ARBA00006727"/>
    </source>
</evidence>
<dbReference type="InterPro" id="IPR011701">
    <property type="entry name" value="MFS"/>
</dbReference>
<feature type="transmembrane region" description="Helical" evidence="3">
    <location>
        <begin position="94"/>
        <end position="116"/>
    </location>
</feature>
<reference evidence="5 6" key="1">
    <citation type="journal article" date="2024" name="J. Plant Pathol.">
        <title>Sequence and assembly of the genome of Seiridium unicorne, isolate CBS 538.82, causal agent of cypress canker disease.</title>
        <authorList>
            <person name="Scali E."/>
            <person name="Rocca G.D."/>
            <person name="Danti R."/>
            <person name="Garbelotto M."/>
            <person name="Barberini S."/>
            <person name="Baroncelli R."/>
            <person name="Emiliani G."/>
        </authorList>
    </citation>
    <scope>NUCLEOTIDE SEQUENCE [LARGE SCALE GENOMIC DNA]</scope>
    <source>
        <strain evidence="5 6">BM-138-508</strain>
    </source>
</reference>
<feature type="transmembrane region" description="Helical" evidence="3">
    <location>
        <begin position="355"/>
        <end position="374"/>
    </location>
</feature>
<keyword evidence="3" id="KW-1133">Transmembrane helix</keyword>
<evidence type="ECO:0000256" key="3">
    <source>
        <dbReference type="SAM" id="Phobius"/>
    </source>
</evidence>
<gene>
    <name evidence="5" type="ORF">SUNI508_00797</name>
</gene>
<dbReference type="PANTHER" id="PTHR11360">
    <property type="entry name" value="MONOCARBOXYLATE TRANSPORTER"/>
    <property type="match status" value="1"/>
</dbReference>
<comment type="caution">
    <text evidence="5">The sequence shown here is derived from an EMBL/GenBank/DDBJ whole genome shotgun (WGS) entry which is preliminary data.</text>
</comment>
<feature type="transmembrane region" description="Helical" evidence="3">
    <location>
        <begin position="146"/>
        <end position="169"/>
    </location>
</feature>
<evidence type="ECO:0000256" key="1">
    <source>
        <dbReference type="ARBA" id="ARBA00004141"/>
    </source>
</evidence>
<dbReference type="Pfam" id="PF07690">
    <property type="entry name" value="MFS_1"/>
    <property type="match status" value="1"/>
</dbReference>
<dbReference type="PANTHER" id="PTHR11360:SF230">
    <property type="entry name" value="MONOCARBOXYLATE TRANSPORTER, PUTATIVE (AFU_ORTHOLOGUE AFUA_2G12790)-RELATED"/>
    <property type="match status" value="1"/>
</dbReference>
<name>A0ABR2V1H7_9PEZI</name>
<dbReference type="InterPro" id="IPR020846">
    <property type="entry name" value="MFS_dom"/>
</dbReference>
<dbReference type="InterPro" id="IPR036259">
    <property type="entry name" value="MFS_trans_sf"/>
</dbReference>
<dbReference type="Gene3D" id="1.20.1250.20">
    <property type="entry name" value="MFS general substrate transporter like domains"/>
    <property type="match status" value="1"/>
</dbReference>
<evidence type="ECO:0000259" key="4">
    <source>
        <dbReference type="PROSITE" id="PS50850"/>
    </source>
</evidence>
<dbReference type="SUPFAM" id="SSF103473">
    <property type="entry name" value="MFS general substrate transporter"/>
    <property type="match status" value="1"/>
</dbReference>
<dbReference type="PROSITE" id="PS50850">
    <property type="entry name" value="MFS"/>
    <property type="match status" value="1"/>
</dbReference>
<dbReference type="Proteomes" id="UP001408356">
    <property type="component" value="Unassembled WGS sequence"/>
</dbReference>
<dbReference type="EMBL" id="JARVKF010000223">
    <property type="protein sequence ID" value="KAK9420706.1"/>
    <property type="molecule type" value="Genomic_DNA"/>
</dbReference>
<evidence type="ECO:0000313" key="5">
    <source>
        <dbReference type="EMBL" id="KAK9420706.1"/>
    </source>
</evidence>
<sequence>MGATTRTSVEMPLQVVSAPLTPRETDGLETREHAISLPRDSDTVPIDEADAKAWLSVLGAFLFLFPTYGFMQTIGTVQSYLELHQLSSYTSRDVGWITGVFTALALFLGIQIGPMLDTYGPKALGMAGSAIYIPVFFVLAECREYWHFMLVLGVWGACGAAIISIVGVAAVGKSFVRRRGLALGIALCGSSVGGVVMPLMLRSLLPRLGWTWSIRVLAFVIAAVTIGGLCCMQQLSLQHMRSRGPAAHRRKALTLNFKALTSGTFTFVTIGLSALEFAIFGVFSLLPTYANAANFSADTGFLLVAIANATSTAGRVLPGLAGDHFGHFNVLLGMILLTAAFTAAILVPFGASSLVALYAFAALWGFGSGSFISLTPVCMGKTCETDDYGRYFGWS</sequence>
<keyword evidence="6" id="KW-1185">Reference proteome</keyword>
<feature type="transmembrane region" description="Helical" evidence="3">
    <location>
        <begin position="212"/>
        <end position="232"/>
    </location>
</feature>
<dbReference type="InterPro" id="IPR050327">
    <property type="entry name" value="Proton-linked_MCT"/>
</dbReference>
<protein>
    <recommendedName>
        <fullName evidence="4">Major facilitator superfamily (MFS) profile domain-containing protein</fullName>
    </recommendedName>
</protein>
<feature type="transmembrane region" description="Helical" evidence="3">
    <location>
        <begin position="123"/>
        <end position="140"/>
    </location>
</feature>
<feature type="domain" description="Major facilitator superfamily (MFS) profile" evidence="4">
    <location>
        <begin position="52"/>
        <end position="395"/>
    </location>
</feature>
<keyword evidence="3" id="KW-0472">Membrane</keyword>
<accession>A0ABR2V1H7</accession>
<feature type="transmembrane region" description="Helical" evidence="3">
    <location>
        <begin position="181"/>
        <end position="200"/>
    </location>
</feature>
<comment type="similarity">
    <text evidence="2">Belongs to the major facilitator superfamily. Monocarboxylate porter (TC 2.A.1.13) family.</text>
</comment>